<dbReference type="EnsemblMetazoa" id="XM_020008927.1">
    <property type="protein sequence ID" value="XP_019864486.1"/>
    <property type="gene ID" value="LOC100637870"/>
</dbReference>
<feature type="domain" description="PDZ" evidence="7">
    <location>
        <begin position="780"/>
        <end position="863"/>
    </location>
</feature>
<reference evidence="9" key="1">
    <citation type="journal article" date="2010" name="Nature">
        <title>The Amphimedon queenslandica genome and the evolution of animal complexity.</title>
        <authorList>
            <person name="Srivastava M."/>
            <person name="Simakov O."/>
            <person name="Chapman J."/>
            <person name="Fahey B."/>
            <person name="Gauthier M.E."/>
            <person name="Mitros T."/>
            <person name="Richards G.S."/>
            <person name="Conaco C."/>
            <person name="Dacre M."/>
            <person name="Hellsten U."/>
            <person name="Larroux C."/>
            <person name="Putnam N.H."/>
            <person name="Stanke M."/>
            <person name="Adamska M."/>
            <person name="Darling A."/>
            <person name="Degnan S.M."/>
            <person name="Oakley T.H."/>
            <person name="Plachetzki D.C."/>
            <person name="Zhai Y."/>
            <person name="Adamski M."/>
            <person name="Calcino A."/>
            <person name="Cummins S.F."/>
            <person name="Goodstein D.M."/>
            <person name="Harris C."/>
            <person name="Jackson D.J."/>
            <person name="Leys S.P."/>
            <person name="Shu S."/>
            <person name="Woodcroft B.J."/>
            <person name="Vervoort M."/>
            <person name="Kosik K.S."/>
            <person name="Manning G."/>
            <person name="Degnan B.M."/>
            <person name="Rokhsar D.S."/>
        </authorList>
    </citation>
    <scope>NUCLEOTIDE SEQUENCE [LARGE SCALE GENOMIC DNA]</scope>
</reference>
<dbReference type="eggNOG" id="KOG3209">
    <property type="taxonomic scope" value="Eukaryota"/>
</dbReference>
<dbReference type="InParanoid" id="A0A1X7VKF6"/>
<dbReference type="InterPro" id="IPR001478">
    <property type="entry name" value="PDZ"/>
</dbReference>
<dbReference type="EnsemblMetazoa" id="Aqu2.1.40394_001">
    <property type="protein sequence ID" value="Aqu2.1.40394_001"/>
    <property type="gene ID" value="Aqu2.1.40394"/>
</dbReference>
<dbReference type="SMART" id="SM00456">
    <property type="entry name" value="WW"/>
    <property type="match status" value="2"/>
</dbReference>
<dbReference type="SMART" id="SM00072">
    <property type="entry name" value="GuKc"/>
    <property type="match status" value="1"/>
</dbReference>
<comment type="subcellular location">
    <subcellularLocation>
        <location evidence="1">Membrane</location>
        <topology evidence="1">Peripheral membrane protein</topology>
    </subcellularLocation>
</comment>
<name>A0A1X7VKF6_AMPQE</name>
<feature type="region of interest" description="Disordered" evidence="4">
    <location>
        <begin position="1024"/>
        <end position="1095"/>
    </location>
</feature>
<feature type="compositionally biased region" description="Polar residues" evidence="4">
    <location>
        <begin position="1024"/>
        <end position="1046"/>
    </location>
</feature>
<dbReference type="Pfam" id="PF00595">
    <property type="entry name" value="PDZ"/>
    <property type="match status" value="5"/>
</dbReference>
<feature type="domain" description="WW" evidence="5">
    <location>
        <begin position="251"/>
        <end position="284"/>
    </location>
</feature>
<feature type="domain" description="WW" evidence="5">
    <location>
        <begin position="298"/>
        <end position="331"/>
    </location>
</feature>
<dbReference type="Pfam" id="PF00397">
    <property type="entry name" value="WW"/>
    <property type="match status" value="1"/>
</dbReference>
<dbReference type="InterPro" id="IPR008145">
    <property type="entry name" value="GK/Ca_channel_bsu"/>
</dbReference>
<dbReference type="InterPro" id="IPR036020">
    <property type="entry name" value="WW_dom_sf"/>
</dbReference>
<dbReference type="GO" id="GO:0016020">
    <property type="term" value="C:membrane"/>
    <property type="evidence" value="ECO:0007669"/>
    <property type="project" value="UniProtKB-SubCell"/>
</dbReference>
<evidence type="ECO:0000259" key="7">
    <source>
        <dbReference type="PROSITE" id="PS50106"/>
    </source>
</evidence>
<dbReference type="Gene3D" id="2.20.70.10">
    <property type="match status" value="2"/>
</dbReference>
<reference evidence="8" key="2">
    <citation type="submission" date="2017-05" db="UniProtKB">
        <authorList>
            <consortium name="EnsemblMetazoa"/>
        </authorList>
    </citation>
    <scope>IDENTIFICATION</scope>
</reference>
<feature type="region of interest" description="Disordered" evidence="4">
    <location>
        <begin position="339"/>
        <end position="361"/>
    </location>
</feature>
<dbReference type="PROSITE" id="PS01159">
    <property type="entry name" value="WW_DOMAIN_1"/>
    <property type="match status" value="1"/>
</dbReference>
<feature type="region of interest" description="Disordered" evidence="4">
    <location>
        <begin position="184"/>
        <end position="248"/>
    </location>
</feature>
<dbReference type="FunFam" id="3.30.63.10:FF:000003">
    <property type="entry name" value="Membrane-associated guanylate kinase, WW and PDZ domain-containing protein 3 isoform 1"/>
    <property type="match status" value="1"/>
</dbReference>
<evidence type="ECO:0000256" key="1">
    <source>
        <dbReference type="ARBA" id="ARBA00004170"/>
    </source>
</evidence>
<dbReference type="InterPro" id="IPR008144">
    <property type="entry name" value="Guanylate_kin-like_dom"/>
</dbReference>
<keyword evidence="2" id="KW-0677">Repeat</keyword>
<dbReference type="InterPro" id="IPR020590">
    <property type="entry name" value="Guanylate_kinase_CS"/>
</dbReference>
<sequence length="1095" mass="121433">MSSNNDPLGRSNSLKRKHWSIRAHETLISRNKDGHFCLNVEGGAEHGIFPLIGDLRQDRINYKMGKLHPGELIIEINHKRVPGMIKKDVIALIKRSADPVSLVTVKQNATITKDIRHYLASRFTKNSVDSELQHQIRENLHTRVIPCTTRQPRDEERNGVDYNFISVEEFKKMDKQGLLLESGTYENNHYGTPKPPPDPPSHAVLPGYSRAPASSGYSPREPLMPGNATSGIPTQAPRSSIPRLSIPQATGPLPSNWEIAYTENNEKYFIDHNTGTTHWLDPRLVHNLKHSLLDCGDDELPYGWEKVNDPMFGVYYIDHINRTTQYENPVVEAKRKFVGSQLSQRTPSLPPTSLPPPLRAPPSFHTAAALEKQREAEAAAQWPQAGLTDYNDGYPYFPDTINPEEIESNLRGDPIFVTLTKNPTGFGFTIIGGDRPGELLQIRSIVQGGVADRDGNLKIGDVLVRVNGESVVAHNHKRVVDLFQSIPMHSPVRLEVRRGYPLPDSMTDELPSYSESNLTRQFDMGQPLVTDALASDFNRKFSLGPLPPPEKVVVGIVKGPLGFGFSLSETPQGPIVKQIMDIPRCAQLREGDLITELNGQNVLSLTHSDLITLLKRCPKGNTANFLVSRSAPASETFMNQGQDFYPGEYPPGYSGYPPPHFSEEPFQHMIVMLERQVSGFGFRVIGGREEGSQATIGGIVPGGAADLDGRLMVGDEITQINGLSVMDAPHKDVIQLIAQAGQVGKVELHVRRKMPWPMSGPSHVPPNMTDGDEPHPGPREVVIYRPNTQTSFGFVLQSNTLRTGCMICRLIPDSPAEKCQQLYLYDELLVVNGVDVTQMDHGDIVGLIKGSSTTIKLVVQQPEDKDEILQLQQMSSMQEQQSMQAAMAVPVSSYPQGQQRSMQYGEEVGPQISADLEGIDDEEIHHIEFQRDENGFGFSIRGGAEYNSHLFVLRIAENGAADKSQSLKVGDELLEINGNSTEGMLHADAITIIKHGGEKVSLIIRRLPEVPRYNYDDQSLPRHTSIQEEQQPPTDPSSQANSSSRELLNAVGVQKSPAASNTREKYARDYMNSLGRNRNSEIDQYGSEDQDIDKE</sequence>
<evidence type="ECO:0000256" key="3">
    <source>
        <dbReference type="ARBA" id="ARBA00023136"/>
    </source>
</evidence>
<dbReference type="CDD" id="cd06735">
    <property type="entry name" value="PDZ5_MAGI-1_3-like"/>
    <property type="match status" value="1"/>
</dbReference>
<evidence type="ECO:0000259" key="6">
    <source>
        <dbReference type="PROSITE" id="PS50052"/>
    </source>
</evidence>
<dbReference type="PROSITE" id="PS00856">
    <property type="entry name" value="GUANYLATE_KINASE_1"/>
    <property type="match status" value="1"/>
</dbReference>
<dbReference type="CDD" id="cd06734">
    <property type="entry name" value="PDZ4_MAGI-1_3-like"/>
    <property type="match status" value="1"/>
</dbReference>
<evidence type="ECO:0000259" key="5">
    <source>
        <dbReference type="PROSITE" id="PS50020"/>
    </source>
</evidence>
<dbReference type="Pfam" id="PF00625">
    <property type="entry name" value="Guanylate_kin"/>
    <property type="match status" value="1"/>
</dbReference>
<dbReference type="SUPFAM" id="SSF50156">
    <property type="entry name" value="PDZ domain-like"/>
    <property type="match status" value="6"/>
</dbReference>
<dbReference type="GO" id="GO:0007165">
    <property type="term" value="P:signal transduction"/>
    <property type="evidence" value="ECO:0007669"/>
    <property type="project" value="TreeGrafter"/>
</dbReference>
<dbReference type="PANTHER" id="PTHR10316:SF40">
    <property type="entry name" value="LD27118P"/>
    <property type="match status" value="1"/>
</dbReference>
<dbReference type="SUPFAM" id="SSF51045">
    <property type="entry name" value="WW domain"/>
    <property type="match status" value="2"/>
</dbReference>
<dbReference type="FunFam" id="2.20.70.10:FF:000001">
    <property type="entry name" value="Membrane-associated guanylate kinase, WW and PDZ domain-containing protein 1"/>
    <property type="match status" value="1"/>
</dbReference>
<dbReference type="PANTHER" id="PTHR10316">
    <property type="entry name" value="MEMBRANE ASSOCIATED GUANYLATE KINASE-RELATED"/>
    <property type="match status" value="1"/>
</dbReference>
<feature type="domain" description="PDZ" evidence="7">
    <location>
        <begin position="670"/>
        <end position="752"/>
    </location>
</feature>
<keyword evidence="9" id="KW-1185">Reference proteome</keyword>
<dbReference type="CDD" id="cd06732">
    <property type="entry name" value="PDZ2_MAGI-1_3-like"/>
    <property type="match status" value="1"/>
</dbReference>
<organism evidence="8">
    <name type="scientific">Amphimedon queenslandica</name>
    <name type="common">Sponge</name>
    <dbReference type="NCBI Taxonomy" id="400682"/>
    <lineage>
        <taxon>Eukaryota</taxon>
        <taxon>Metazoa</taxon>
        <taxon>Porifera</taxon>
        <taxon>Demospongiae</taxon>
        <taxon>Heteroscleromorpha</taxon>
        <taxon>Haplosclerida</taxon>
        <taxon>Niphatidae</taxon>
        <taxon>Amphimedon</taxon>
    </lineage>
</organism>
<accession>A0A1X7VKF6</accession>
<dbReference type="CDD" id="cd06733">
    <property type="entry name" value="PDZ3_MAGI-1_3-like"/>
    <property type="match status" value="1"/>
</dbReference>
<dbReference type="Proteomes" id="UP000007879">
    <property type="component" value="Unassembled WGS sequence"/>
</dbReference>
<dbReference type="CDD" id="cd06730">
    <property type="entry name" value="PDZ0_MAGI-1_3-like"/>
    <property type="match status" value="1"/>
</dbReference>
<evidence type="ECO:0000256" key="2">
    <source>
        <dbReference type="ARBA" id="ARBA00022737"/>
    </source>
</evidence>
<evidence type="ECO:0000313" key="8">
    <source>
        <dbReference type="EnsemblMetazoa" id="Aqu2.1.40394_001"/>
    </source>
</evidence>
<dbReference type="FunFam" id="2.30.42.10:FF:000005">
    <property type="entry name" value="Membrane associated guanylate kinase, WW and PDZ domain containing 1"/>
    <property type="match status" value="1"/>
</dbReference>
<feature type="domain" description="PDZ" evidence="7">
    <location>
        <begin position="25"/>
        <end position="108"/>
    </location>
</feature>
<evidence type="ECO:0000313" key="9">
    <source>
        <dbReference type="Proteomes" id="UP000007879"/>
    </source>
</evidence>
<dbReference type="GO" id="GO:0005737">
    <property type="term" value="C:cytoplasm"/>
    <property type="evidence" value="ECO:0007669"/>
    <property type="project" value="TreeGrafter"/>
</dbReference>
<dbReference type="OrthoDB" id="66881at2759"/>
<dbReference type="SMART" id="SM00228">
    <property type="entry name" value="PDZ"/>
    <property type="match status" value="6"/>
</dbReference>
<feature type="compositionally biased region" description="Pro residues" evidence="4">
    <location>
        <begin position="348"/>
        <end position="360"/>
    </location>
</feature>
<dbReference type="PROSITE" id="PS50106">
    <property type="entry name" value="PDZ"/>
    <property type="match status" value="6"/>
</dbReference>
<dbReference type="SUPFAM" id="SSF52540">
    <property type="entry name" value="P-loop containing nucleoside triphosphate hydrolases"/>
    <property type="match status" value="1"/>
</dbReference>
<dbReference type="FunCoup" id="A0A1X7VKF6">
    <property type="interactions" value="229"/>
</dbReference>
<keyword evidence="3" id="KW-0472">Membrane</keyword>
<dbReference type="PROSITE" id="PS50020">
    <property type="entry name" value="WW_DOMAIN_2"/>
    <property type="match status" value="2"/>
</dbReference>
<dbReference type="Gene3D" id="3.30.63.10">
    <property type="entry name" value="Guanylate Kinase phosphate binding domain"/>
    <property type="match status" value="1"/>
</dbReference>
<dbReference type="Gene3D" id="2.30.42.10">
    <property type="match status" value="6"/>
</dbReference>
<dbReference type="InterPro" id="IPR001202">
    <property type="entry name" value="WW_dom"/>
</dbReference>
<dbReference type="InterPro" id="IPR027417">
    <property type="entry name" value="P-loop_NTPase"/>
</dbReference>
<dbReference type="KEGG" id="aqu:100637870"/>
<feature type="compositionally biased region" description="Acidic residues" evidence="4">
    <location>
        <begin position="1086"/>
        <end position="1095"/>
    </location>
</feature>
<dbReference type="AlphaFoldDB" id="A0A1X7VKF6"/>
<protein>
    <submittedName>
        <fullName evidence="8">Uncharacterized protein</fullName>
    </submittedName>
</protein>
<dbReference type="STRING" id="400682.A0A1X7VKF6"/>
<gene>
    <name evidence="8" type="primary">100637870</name>
</gene>
<feature type="domain" description="Guanylate kinase-like" evidence="6">
    <location>
        <begin position="112"/>
        <end position="192"/>
    </location>
</feature>
<evidence type="ECO:0000256" key="4">
    <source>
        <dbReference type="SAM" id="MobiDB-lite"/>
    </source>
</evidence>
<feature type="domain" description="PDZ" evidence="7">
    <location>
        <begin position="926"/>
        <end position="1008"/>
    </location>
</feature>
<dbReference type="CDD" id="cd00201">
    <property type="entry name" value="WW"/>
    <property type="match status" value="2"/>
</dbReference>
<feature type="domain" description="PDZ" evidence="7">
    <location>
        <begin position="553"/>
        <end position="616"/>
    </location>
</feature>
<feature type="compositionally biased region" description="Polar residues" evidence="4">
    <location>
        <begin position="227"/>
        <end position="238"/>
    </location>
</feature>
<dbReference type="PROSITE" id="PS50052">
    <property type="entry name" value="GUANYLATE_KINASE_2"/>
    <property type="match status" value="1"/>
</dbReference>
<dbReference type="InterPro" id="IPR036034">
    <property type="entry name" value="PDZ_sf"/>
</dbReference>
<proteinExistence type="predicted"/>
<feature type="domain" description="PDZ" evidence="7">
    <location>
        <begin position="416"/>
        <end position="485"/>
    </location>
</feature>